<gene>
    <name evidence="2" type="ORF">BO82DRAFT_168483</name>
</gene>
<keyword evidence="1" id="KW-0472">Membrane</keyword>
<proteinExistence type="predicted"/>
<feature type="transmembrane region" description="Helical" evidence="1">
    <location>
        <begin position="12"/>
        <end position="31"/>
    </location>
</feature>
<organism evidence="2 3">
    <name type="scientific">Aspergillus uvarum CBS 121591</name>
    <dbReference type="NCBI Taxonomy" id="1448315"/>
    <lineage>
        <taxon>Eukaryota</taxon>
        <taxon>Fungi</taxon>
        <taxon>Dikarya</taxon>
        <taxon>Ascomycota</taxon>
        <taxon>Pezizomycotina</taxon>
        <taxon>Eurotiomycetes</taxon>
        <taxon>Eurotiomycetidae</taxon>
        <taxon>Eurotiales</taxon>
        <taxon>Aspergillaceae</taxon>
        <taxon>Aspergillus</taxon>
        <taxon>Aspergillus subgen. Circumdati</taxon>
    </lineage>
</organism>
<accession>A0A319C154</accession>
<dbReference type="GeneID" id="37133065"/>
<dbReference type="RefSeq" id="XP_025488137.1">
    <property type="nucleotide sequence ID" value="XM_025630324.1"/>
</dbReference>
<dbReference type="Proteomes" id="UP000248340">
    <property type="component" value="Unassembled WGS sequence"/>
</dbReference>
<name>A0A319C154_9EURO</name>
<keyword evidence="3" id="KW-1185">Reference proteome</keyword>
<sequence>MMAYSTHCTYYLHWVATLFGTSISCLFLFIVQLIPTEWWYIISSICSICFPSIVIYYALTDPYNNLSRTRQIQKLRLNSEPSNWLDICSFGFVCDVVWCSYVNMCLIESETRHEKKAKQQNTPVARLDHGRTSFVSMEYERDNKKKQNKFQFPEVSRNTRDKLRPHAGNSIRKGWREYDVGGWCSLSWVGTRCDPGWFNSP</sequence>
<keyword evidence="1" id="KW-0812">Transmembrane</keyword>
<feature type="transmembrane region" description="Helical" evidence="1">
    <location>
        <begin position="38"/>
        <end position="59"/>
    </location>
</feature>
<dbReference type="EMBL" id="KZ821734">
    <property type="protein sequence ID" value="PYH77937.1"/>
    <property type="molecule type" value="Genomic_DNA"/>
</dbReference>
<dbReference type="AlphaFoldDB" id="A0A319C154"/>
<protein>
    <submittedName>
        <fullName evidence="2">Uncharacterized protein</fullName>
    </submittedName>
</protein>
<evidence type="ECO:0000313" key="3">
    <source>
        <dbReference type="Proteomes" id="UP000248340"/>
    </source>
</evidence>
<dbReference type="VEuPathDB" id="FungiDB:BO82DRAFT_168483"/>
<evidence type="ECO:0000313" key="2">
    <source>
        <dbReference type="EMBL" id="PYH77937.1"/>
    </source>
</evidence>
<keyword evidence="1" id="KW-1133">Transmembrane helix</keyword>
<reference evidence="2 3" key="1">
    <citation type="submission" date="2016-12" db="EMBL/GenBank/DDBJ databases">
        <title>The genomes of Aspergillus section Nigri reveals drivers in fungal speciation.</title>
        <authorList>
            <consortium name="DOE Joint Genome Institute"/>
            <person name="Vesth T.C."/>
            <person name="Nybo J."/>
            <person name="Theobald S."/>
            <person name="Brandl J."/>
            <person name="Frisvad J.C."/>
            <person name="Nielsen K.F."/>
            <person name="Lyhne E.K."/>
            <person name="Kogle M.E."/>
            <person name="Kuo A."/>
            <person name="Riley R."/>
            <person name="Clum A."/>
            <person name="Nolan M."/>
            <person name="Lipzen A."/>
            <person name="Salamov A."/>
            <person name="Henrissat B."/>
            <person name="Wiebenga A."/>
            <person name="De Vries R.P."/>
            <person name="Grigoriev I.V."/>
            <person name="Mortensen U.H."/>
            <person name="Andersen M.R."/>
            <person name="Baker S.E."/>
        </authorList>
    </citation>
    <scope>NUCLEOTIDE SEQUENCE [LARGE SCALE GENOMIC DNA]</scope>
    <source>
        <strain evidence="2 3">CBS 121591</strain>
    </source>
</reference>
<evidence type="ECO:0000256" key="1">
    <source>
        <dbReference type="SAM" id="Phobius"/>
    </source>
</evidence>